<keyword evidence="2" id="KW-1185">Reference proteome</keyword>
<dbReference type="EMBL" id="CP001013">
    <property type="protein sequence ID" value="ACB35869.1"/>
    <property type="molecule type" value="Genomic_DNA"/>
</dbReference>
<dbReference type="HOGENOM" id="CLU_2369386_0_0_4"/>
<organism evidence="1 2">
    <name type="scientific">Leptothrix cholodnii (strain ATCC 51168 / LMG 8142 / SP-6)</name>
    <name type="common">Leptothrix discophora (strain SP-6)</name>
    <dbReference type="NCBI Taxonomy" id="395495"/>
    <lineage>
        <taxon>Bacteria</taxon>
        <taxon>Pseudomonadati</taxon>
        <taxon>Pseudomonadota</taxon>
        <taxon>Betaproteobacteria</taxon>
        <taxon>Burkholderiales</taxon>
        <taxon>Sphaerotilaceae</taxon>
        <taxon>Leptothrix</taxon>
    </lineage>
</organism>
<dbReference type="KEGG" id="lch:Lcho_3615"/>
<evidence type="ECO:0000313" key="2">
    <source>
        <dbReference type="Proteomes" id="UP000001693"/>
    </source>
</evidence>
<evidence type="ECO:0000313" key="1">
    <source>
        <dbReference type="EMBL" id="ACB35869.1"/>
    </source>
</evidence>
<dbReference type="Proteomes" id="UP000001693">
    <property type="component" value="Chromosome"/>
</dbReference>
<name>B1Y4X3_LEPCP</name>
<accession>B1Y4X3</accession>
<dbReference type="RefSeq" id="WP_012348616.1">
    <property type="nucleotide sequence ID" value="NC_010524.1"/>
</dbReference>
<dbReference type="OrthoDB" id="9967073at2"/>
<protein>
    <submittedName>
        <fullName evidence="1">Uncharacterized protein</fullName>
    </submittedName>
</protein>
<sequence>MQSLTSASVLYRTRAGQAVVLGNEGLSPAQSHLLMRLNGYTALSELVCEDELADMQLAAMQLVQAGLACLCEPEGDPAPTVSQWGDLLSADAARG</sequence>
<gene>
    <name evidence="1" type="ordered locus">Lcho_3615</name>
</gene>
<proteinExistence type="predicted"/>
<dbReference type="AlphaFoldDB" id="B1Y4X3"/>
<reference evidence="1 2" key="1">
    <citation type="submission" date="2008-03" db="EMBL/GenBank/DDBJ databases">
        <title>Complete sequence of Leptothrix cholodnii SP-6.</title>
        <authorList>
            <consortium name="US DOE Joint Genome Institute"/>
            <person name="Copeland A."/>
            <person name="Lucas S."/>
            <person name="Lapidus A."/>
            <person name="Glavina del Rio T."/>
            <person name="Dalin E."/>
            <person name="Tice H."/>
            <person name="Bruce D."/>
            <person name="Goodwin L."/>
            <person name="Pitluck S."/>
            <person name="Chertkov O."/>
            <person name="Brettin T."/>
            <person name="Detter J.C."/>
            <person name="Han C."/>
            <person name="Kuske C.R."/>
            <person name="Schmutz J."/>
            <person name="Larimer F."/>
            <person name="Land M."/>
            <person name="Hauser L."/>
            <person name="Kyrpides N."/>
            <person name="Lykidis A."/>
            <person name="Emerson D."/>
            <person name="Richardson P."/>
        </authorList>
    </citation>
    <scope>NUCLEOTIDE SEQUENCE [LARGE SCALE GENOMIC DNA]</scope>
    <source>
        <strain evidence="2">ATCC 51168 / LMG 8142 / SP-6</strain>
    </source>
</reference>